<sequence>MDDLTKQQRSERFENSYERDHRVRRKATVAGRIINESTTGVPAKLAADVGRKLRDYTTKQTSRSMLYGDCPVPFDKMELATVVAFRSMMELHEPEKVPKKIRDHFVKEKPQGLLTIDSWISHNIRSLKTMRYRRAAKFKEPGMRTGVYWGLEPNDIGRVADIEQFQIPINLSPLEKMTRLRASQQPSSGKLRIW</sequence>
<dbReference type="EMBL" id="WIGO01000061">
    <property type="protein sequence ID" value="KAF6833217.1"/>
    <property type="molecule type" value="Genomic_DNA"/>
</dbReference>
<name>A0A8H6KKJ8_9PEZI</name>
<gene>
    <name evidence="2" type="ORF">CPLU01_05736</name>
</gene>
<dbReference type="Proteomes" id="UP000654918">
    <property type="component" value="Unassembled WGS sequence"/>
</dbReference>
<dbReference type="AlphaFoldDB" id="A0A8H6KKJ8"/>
<proteinExistence type="predicted"/>
<evidence type="ECO:0000256" key="1">
    <source>
        <dbReference type="SAM" id="MobiDB-lite"/>
    </source>
</evidence>
<organism evidence="2 3">
    <name type="scientific">Colletotrichum plurivorum</name>
    <dbReference type="NCBI Taxonomy" id="2175906"/>
    <lineage>
        <taxon>Eukaryota</taxon>
        <taxon>Fungi</taxon>
        <taxon>Dikarya</taxon>
        <taxon>Ascomycota</taxon>
        <taxon>Pezizomycotina</taxon>
        <taxon>Sordariomycetes</taxon>
        <taxon>Hypocreomycetidae</taxon>
        <taxon>Glomerellales</taxon>
        <taxon>Glomerellaceae</taxon>
        <taxon>Colletotrichum</taxon>
        <taxon>Colletotrichum orchidearum species complex</taxon>
    </lineage>
</organism>
<reference evidence="2" key="1">
    <citation type="journal article" date="2020" name="Phytopathology">
        <title>Genome Sequence Resources of Colletotrichum truncatum, C. plurivorum, C. musicola, and C. sojae: Four Species Pathogenic to Soybean (Glycine max).</title>
        <authorList>
            <person name="Rogerio F."/>
            <person name="Boufleur T.R."/>
            <person name="Ciampi-Guillardi M."/>
            <person name="Sukno S.A."/>
            <person name="Thon M.R."/>
            <person name="Massola Junior N.S."/>
            <person name="Baroncelli R."/>
        </authorList>
    </citation>
    <scope>NUCLEOTIDE SEQUENCE</scope>
    <source>
        <strain evidence="2">LFN00145</strain>
    </source>
</reference>
<evidence type="ECO:0000313" key="3">
    <source>
        <dbReference type="Proteomes" id="UP000654918"/>
    </source>
</evidence>
<protein>
    <submittedName>
        <fullName evidence="2">Uncharacterized protein</fullName>
    </submittedName>
</protein>
<accession>A0A8H6KKJ8</accession>
<feature type="region of interest" description="Disordered" evidence="1">
    <location>
        <begin position="1"/>
        <end position="20"/>
    </location>
</feature>
<comment type="caution">
    <text evidence="2">The sequence shown here is derived from an EMBL/GenBank/DDBJ whole genome shotgun (WGS) entry which is preliminary data.</text>
</comment>
<evidence type="ECO:0000313" key="2">
    <source>
        <dbReference type="EMBL" id="KAF6833217.1"/>
    </source>
</evidence>
<keyword evidence="3" id="KW-1185">Reference proteome</keyword>